<dbReference type="PROSITE" id="PS51257">
    <property type="entry name" value="PROKAR_LIPOPROTEIN"/>
    <property type="match status" value="1"/>
</dbReference>
<dbReference type="Proteomes" id="UP000237222">
    <property type="component" value="Unassembled WGS sequence"/>
</dbReference>
<protein>
    <submittedName>
        <fullName evidence="3">Serine protease</fullName>
    </submittedName>
</protein>
<feature type="signal peptide" evidence="2">
    <location>
        <begin position="1"/>
        <end position="20"/>
    </location>
</feature>
<dbReference type="Gene3D" id="2.40.10.10">
    <property type="entry name" value="Trypsin-like serine proteases"/>
    <property type="match status" value="2"/>
</dbReference>
<dbReference type="SUPFAM" id="SSF50494">
    <property type="entry name" value="Trypsin-like serine proteases"/>
    <property type="match status" value="1"/>
</dbReference>
<keyword evidence="2" id="KW-0732">Signal</keyword>
<accession>A0A2S4HEP9</accession>
<evidence type="ECO:0000313" key="3">
    <source>
        <dbReference type="EMBL" id="POP52171.1"/>
    </source>
</evidence>
<feature type="region of interest" description="Disordered" evidence="1">
    <location>
        <begin position="24"/>
        <end position="68"/>
    </location>
</feature>
<gene>
    <name evidence="3" type="ORF">C0068_14305</name>
</gene>
<reference evidence="3" key="1">
    <citation type="submission" date="2018-01" db="EMBL/GenBank/DDBJ databases">
        <authorList>
            <person name="Yu X.-D."/>
        </authorList>
    </citation>
    <scope>NUCLEOTIDE SEQUENCE</scope>
    <source>
        <strain evidence="3">ZX-21</strain>
    </source>
</reference>
<dbReference type="EMBL" id="PQGG01000031">
    <property type="protein sequence ID" value="POP52171.1"/>
    <property type="molecule type" value="Genomic_DNA"/>
</dbReference>
<dbReference type="AlphaFoldDB" id="A0A2S4HEP9"/>
<dbReference type="PROSITE" id="PS00135">
    <property type="entry name" value="TRYPSIN_SER"/>
    <property type="match status" value="1"/>
</dbReference>
<keyword evidence="3" id="KW-0378">Hydrolase</keyword>
<evidence type="ECO:0000256" key="1">
    <source>
        <dbReference type="SAM" id="MobiDB-lite"/>
    </source>
</evidence>
<proteinExistence type="predicted"/>
<dbReference type="InterPro" id="IPR009003">
    <property type="entry name" value="Peptidase_S1_PA"/>
</dbReference>
<comment type="caution">
    <text evidence="3">The sequence shown here is derived from an EMBL/GenBank/DDBJ whole genome shotgun (WGS) entry which is preliminary data.</text>
</comment>
<dbReference type="GO" id="GO:0006508">
    <property type="term" value="P:proteolysis"/>
    <property type="evidence" value="ECO:0007669"/>
    <property type="project" value="UniProtKB-KW"/>
</dbReference>
<keyword evidence="3" id="KW-0645">Protease</keyword>
<evidence type="ECO:0000256" key="2">
    <source>
        <dbReference type="SAM" id="SignalP"/>
    </source>
</evidence>
<evidence type="ECO:0000313" key="4">
    <source>
        <dbReference type="Proteomes" id="UP000237222"/>
    </source>
</evidence>
<dbReference type="InterPro" id="IPR043504">
    <property type="entry name" value="Peptidase_S1_PA_chymotrypsin"/>
</dbReference>
<name>A0A2S4HEP9_9GAMM</name>
<dbReference type="GO" id="GO:0008233">
    <property type="term" value="F:peptidase activity"/>
    <property type="evidence" value="ECO:0007669"/>
    <property type="project" value="UniProtKB-KW"/>
</dbReference>
<dbReference type="InterPro" id="IPR033116">
    <property type="entry name" value="TRYPSIN_SER"/>
</dbReference>
<sequence length="316" mass="32440">MGRVVMNRWLVIALVGLLSACGGSSNSGSSNGGANNDGGSDGGEITTPPVTDGEDNSPPETPVSYGVPTATQIRPGVEISANGSGCTGNFLFSPNSQTVYIGVAAHCFSLDSNDDIDPCESNNLPIGFNQVVIENATQPGEIVYSSWRAMQESGEAPGSNACTYNDFALVKIHSDDVANIHPASFAFGGPVSLFTGLASVGDAVYAYGRSPYHFGLRLLEAKSGDITAVLGNGWAYQIVTDKASIPGDSGGPIFGPNGQALAVTSVLTLSLGLGAAPVSNGVTNLDRALQYAIDGGFINASTKLIAWPDFYSSGNF</sequence>
<feature type="chain" id="PRO_5015571455" evidence="2">
    <location>
        <begin position="21"/>
        <end position="316"/>
    </location>
</feature>
<dbReference type="Pfam" id="PF13365">
    <property type="entry name" value="Trypsin_2"/>
    <property type="match status" value="1"/>
</dbReference>
<feature type="compositionally biased region" description="Low complexity" evidence="1">
    <location>
        <begin position="24"/>
        <end position="34"/>
    </location>
</feature>
<organism evidence="3 4">
    <name type="scientific">Zhongshania marina</name>
    <dbReference type="NCBI Taxonomy" id="2304603"/>
    <lineage>
        <taxon>Bacteria</taxon>
        <taxon>Pseudomonadati</taxon>
        <taxon>Pseudomonadota</taxon>
        <taxon>Gammaproteobacteria</taxon>
        <taxon>Cellvibrionales</taxon>
        <taxon>Spongiibacteraceae</taxon>
        <taxon>Zhongshania</taxon>
    </lineage>
</organism>